<evidence type="ECO:0000256" key="4">
    <source>
        <dbReference type="ARBA" id="ARBA00022598"/>
    </source>
</evidence>
<evidence type="ECO:0000256" key="5">
    <source>
        <dbReference type="ARBA" id="ARBA00022741"/>
    </source>
</evidence>
<dbReference type="GO" id="GO:0006541">
    <property type="term" value="P:glutamine metabolic process"/>
    <property type="evidence" value="ECO:0007669"/>
    <property type="project" value="InterPro"/>
</dbReference>
<evidence type="ECO:0000313" key="16">
    <source>
        <dbReference type="Proteomes" id="UP000593591"/>
    </source>
</evidence>
<feature type="binding site" evidence="11">
    <location>
        <position position="271"/>
    </location>
    <ligand>
        <name>L-glutamine</name>
        <dbReference type="ChEBI" id="CHEBI:58359"/>
    </ligand>
</feature>
<comment type="function">
    <text evidence="11">Small subunit of the glutamine-dependent carbamoyl phosphate synthetase (CPSase). CPSase catalyzes the formation of carbamoyl phosphate from the ammonia moiety of glutamine, carbonate, and phosphate donated by ATP, constituting the first step of 2 biosynthetic pathways, one leading to arginine and/or urea and the other to pyrimidine nucleotides. The small subunit (glutamine amidotransferase) binds and cleaves glutamine to supply the large subunit with the substrate ammonia.</text>
</comment>
<comment type="similarity">
    <text evidence="3 11">Belongs to the CarA family.</text>
</comment>
<keyword evidence="5 11" id="KW-0547">Nucleotide-binding</keyword>
<feature type="active site" description="Nucleophile" evidence="11">
    <location>
        <position position="267"/>
    </location>
</feature>
<evidence type="ECO:0000256" key="10">
    <source>
        <dbReference type="ARBA" id="ARBA00049285"/>
    </source>
</evidence>
<dbReference type="Proteomes" id="UP000578697">
    <property type="component" value="Unassembled WGS sequence"/>
</dbReference>
<evidence type="ECO:0000313" key="14">
    <source>
        <dbReference type="EMBL" id="QOS40690.1"/>
    </source>
</evidence>
<comment type="subunit">
    <text evidence="11">Composed of two chains; the small (or glutamine) chain promotes the hydrolysis of glutamine to ammonia, which is used by the large (or ammonia) chain to synthesize carbamoyl phosphate. Tetramer of heterodimers (alpha,beta)4.</text>
</comment>
<accession>A0A840SB71</accession>
<feature type="active site" evidence="11">
    <location>
        <position position="351"/>
    </location>
</feature>
<dbReference type="InterPro" id="IPR050472">
    <property type="entry name" value="Anth_synth/Amidotransfase"/>
</dbReference>
<feature type="binding site" evidence="11">
    <location>
        <position position="238"/>
    </location>
    <ligand>
        <name>L-glutamine</name>
        <dbReference type="ChEBI" id="CHEBI:58359"/>
    </ligand>
</feature>
<evidence type="ECO:0000259" key="12">
    <source>
        <dbReference type="SMART" id="SM01097"/>
    </source>
</evidence>
<dbReference type="GO" id="GO:0005524">
    <property type="term" value="F:ATP binding"/>
    <property type="evidence" value="ECO:0007669"/>
    <property type="project" value="UniProtKB-UniRule"/>
</dbReference>
<comment type="pathway">
    <text evidence="2 11">Amino-acid biosynthesis; L-arginine biosynthesis; carbamoyl phosphate from bicarbonate: step 1/1.</text>
</comment>
<evidence type="ECO:0000256" key="8">
    <source>
        <dbReference type="ARBA" id="ARBA00022975"/>
    </source>
</evidence>
<feature type="binding site" evidence="11">
    <location>
        <position position="311"/>
    </location>
    <ligand>
        <name>L-glutamine</name>
        <dbReference type="ChEBI" id="CHEBI:58359"/>
    </ligand>
</feature>
<comment type="catalytic activity">
    <reaction evidence="9 11">
        <text>hydrogencarbonate + L-glutamine + 2 ATP + H2O = carbamoyl phosphate + L-glutamate + 2 ADP + phosphate + 2 H(+)</text>
        <dbReference type="Rhea" id="RHEA:18633"/>
        <dbReference type="ChEBI" id="CHEBI:15377"/>
        <dbReference type="ChEBI" id="CHEBI:15378"/>
        <dbReference type="ChEBI" id="CHEBI:17544"/>
        <dbReference type="ChEBI" id="CHEBI:29985"/>
        <dbReference type="ChEBI" id="CHEBI:30616"/>
        <dbReference type="ChEBI" id="CHEBI:43474"/>
        <dbReference type="ChEBI" id="CHEBI:58228"/>
        <dbReference type="ChEBI" id="CHEBI:58359"/>
        <dbReference type="ChEBI" id="CHEBI:456216"/>
        <dbReference type="EC" id="6.3.5.5"/>
    </reaction>
</comment>
<feature type="binding site" evidence="11">
    <location>
        <position position="240"/>
    </location>
    <ligand>
        <name>L-glutamine</name>
        <dbReference type="ChEBI" id="CHEBI:58359"/>
    </ligand>
</feature>
<evidence type="ECO:0000256" key="11">
    <source>
        <dbReference type="HAMAP-Rule" id="MF_01209"/>
    </source>
</evidence>
<dbReference type="GO" id="GO:0006526">
    <property type="term" value="P:L-arginine biosynthetic process"/>
    <property type="evidence" value="ECO:0007669"/>
    <property type="project" value="UniProtKB-UniRule"/>
</dbReference>
<dbReference type="Pfam" id="PF00988">
    <property type="entry name" value="CPSase_sm_chain"/>
    <property type="match status" value="1"/>
</dbReference>
<dbReference type="HAMAP" id="MF_01209">
    <property type="entry name" value="CPSase_S_chain"/>
    <property type="match status" value="1"/>
</dbReference>
<dbReference type="PANTHER" id="PTHR43418:SF7">
    <property type="entry name" value="CARBAMOYL-PHOSPHATE SYNTHASE SMALL CHAIN"/>
    <property type="match status" value="1"/>
</dbReference>
<dbReference type="InterPro" id="IPR017926">
    <property type="entry name" value="GATASE"/>
</dbReference>
<keyword evidence="15" id="KW-1185">Reference proteome</keyword>
<dbReference type="GO" id="GO:0004088">
    <property type="term" value="F:carbamoyl-phosphate synthase (glutamine-hydrolyzing) activity"/>
    <property type="evidence" value="ECO:0007669"/>
    <property type="project" value="UniProtKB-UniRule"/>
</dbReference>
<dbReference type="NCBIfam" id="TIGR01368">
    <property type="entry name" value="CPSaseIIsmall"/>
    <property type="match status" value="1"/>
</dbReference>
<dbReference type="PROSITE" id="PS51273">
    <property type="entry name" value="GATASE_TYPE_1"/>
    <property type="match status" value="1"/>
</dbReference>
<organism evidence="13 15">
    <name type="scientific">Treponema rectale</name>
    <dbReference type="NCBI Taxonomy" id="744512"/>
    <lineage>
        <taxon>Bacteria</taxon>
        <taxon>Pseudomonadati</taxon>
        <taxon>Spirochaetota</taxon>
        <taxon>Spirochaetia</taxon>
        <taxon>Spirochaetales</taxon>
        <taxon>Treponemataceae</taxon>
        <taxon>Treponema</taxon>
    </lineage>
</organism>
<dbReference type="EMBL" id="JACHFR010000005">
    <property type="protein sequence ID" value="MBB5219989.1"/>
    <property type="molecule type" value="Genomic_DNA"/>
</dbReference>
<evidence type="ECO:0000256" key="6">
    <source>
        <dbReference type="ARBA" id="ARBA00022840"/>
    </source>
</evidence>
<feature type="binding site" evidence="11">
    <location>
        <position position="309"/>
    </location>
    <ligand>
        <name>L-glutamine</name>
        <dbReference type="ChEBI" id="CHEBI:58359"/>
    </ligand>
</feature>
<dbReference type="AlphaFoldDB" id="A0A840SB71"/>
<gene>
    <name evidence="11" type="primary">carA</name>
    <name evidence="14" type="ORF">DYE49_09570</name>
    <name evidence="13" type="ORF">HNP77_002379</name>
</gene>
<keyword evidence="11" id="KW-0055">Arginine biosynthesis</keyword>
<dbReference type="EMBL" id="CP031517">
    <property type="protein sequence ID" value="QOS40690.1"/>
    <property type="molecule type" value="Genomic_DNA"/>
</dbReference>
<keyword evidence="7 11" id="KW-0315">Glutamine amidotransferase</keyword>
<name>A0A840SB71_9SPIR</name>
<dbReference type="PRINTS" id="PR00096">
    <property type="entry name" value="GATASE"/>
</dbReference>
<dbReference type="KEGG" id="trc:DYE49_09570"/>
<dbReference type="Gene3D" id="3.40.50.880">
    <property type="match status" value="1"/>
</dbReference>
<dbReference type="UniPathway" id="UPA00070">
    <property type="reaction ID" value="UER00115"/>
</dbReference>
<dbReference type="EC" id="6.3.5.5" evidence="11"/>
<proteinExistence type="inferred from homology"/>
<dbReference type="InterPro" id="IPR036480">
    <property type="entry name" value="CarbP_synth_ssu_N_sf"/>
</dbReference>
<dbReference type="InterPro" id="IPR006274">
    <property type="entry name" value="CarbamoylP_synth_ssu"/>
</dbReference>
<feature type="binding site" evidence="11">
    <location>
        <position position="312"/>
    </location>
    <ligand>
        <name>L-glutamine</name>
        <dbReference type="ChEBI" id="CHEBI:58359"/>
    </ligand>
</feature>
<dbReference type="Gene3D" id="3.50.30.20">
    <property type="entry name" value="Carbamoyl-phosphate synthase small subunit, N-terminal domain"/>
    <property type="match status" value="1"/>
</dbReference>
<evidence type="ECO:0000256" key="3">
    <source>
        <dbReference type="ARBA" id="ARBA00007800"/>
    </source>
</evidence>
<dbReference type="NCBIfam" id="NF009475">
    <property type="entry name" value="PRK12838.1"/>
    <property type="match status" value="1"/>
</dbReference>
<feature type="binding site" evidence="11">
    <location>
        <position position="50"/>
    </location>
    <ligand>
        <name>L-glutamine</name>
        <dbReference type="ChEBI" id="CHEBI:58359"/>
    </ligand>
</feature>
<reference evidence="13 15" key="2">
    <citation type="submission" date="2020-08" db="EMBL/GenBank/DDBJ databases">
        <title>Genomic Encyclopedia of Type Strains, Phase IV (KMG-IV): sequencing the most valuable type-strain genomes for metagenomic binning, comparative biology and taxonomic classification.</title>
        <authorList>
            <person name="Goeker M."/>
        </authorList>
    </citation>
    <scope>NUCLEOTIDE SEQUENCE [LARGE SCALE GENOMIC DNA]</scope>
    <source>
        <strain evidence="13 15">DSM 103679</strain>
    </source>
</reference>
<feature type="domain" description="Carbamoyl-phosphate synthase small subunit N-terminal" evidence="12">
    <location>
        <begin position="6"/>
        <end position="136"/>
    </location>
</feature>
<dbReference type="PRINTS" id="PR00099">
    <property type="entry name" value="CPSGATASE"/>
</dbReference>
<dbReference type="UniPathway" id="UPA00068">
    <property type="reaction ID" value="UER00171"/>
</dbReference>
<keyword evidence="8 11" id="KW-0665">Pyrimidine biosynthesis</keyword>
<dbReference type="GO" id="GO:0044205">
    <property type="term" value="P:'de novo' UMP biosynthetic process"/>
    <property type="evidence" value="ECO:0007669"/>
    <property type="project" value="UniProtKB-UniRule"/>
</dbReference>
<feature type="active site" evidence="11">
    <location>
        <position position="353"/>
    </location>
</feature>
<keyword evidence="11" id="KW-0028">Amino-acid biosynthesis</keyword>
<dbReference type="Pfam" id="PF00117">
    <property type="entry name" value="GATase"/>
    <property type="match status" value="1"/>
</dbReference>
<evidence type="ECO:0000313" key="15">
    <source>
        <dbReference type="Proteomes" id="UP000578697"/>
    </source>
</evidence>
<feature type="region of interest" description="CPSase" evidence="11">
    <location>
        <begin position="1"/>
        <end position="189"/>
    </location>
</feature>
<keyword evidence="6 11" id="KW-0067">ATP-binding</keyword>
<dbReference type="GO" id="GO:0006207">
    <property type="term" value="P:'de novo' pyrimidine nucleobase biosynthetic process"/>
    <property type="evidence" value="ECO:0007669"/>
    <property type="project" value="InterPro"/>
</dbReference>
<evidence type="ECO:0000256" key="1">
    <source>
        <dbReference type="ARBA" id="ARBA00004812"/>
    </source>
</evidence>
<reference evidence="14 16" key="1">
    <citation type="submission" date="2018-08" db="EMBL/GenBank/DDBJ databases">
        <title>The first complete genome of Treponema rectale (CHPAT), a commensal spirochete of the bovine rectum.</title>
        <authorList>
            <person name="Staton G.J."/>
            <person name="Clegg S.R."/>
            <person name="Carter S.D."/>
            <person name="Radford A.D."/>
            <person name="Darby A."/>
            <person name="Hall N."/>
            <person name="Birtles R.J."/>
            <person name="Evans N.J."/>
        </authorList>
    </citation>
    <scope>NUCLEOTIDE SEQUENCE [LARGE SCALE GENOMIC DNA]</scope>
    <source>
        <strain evidence="14 16">CHPA</strain>
    </source>
</reference>
<keyword evidence="4 11" id="KW-0436">Ligase</keyword>
<dbReference type="RefSeq" id="WP_184653640.1">
    <property type="nucleotide sequence ID" value="NZ_JACHFR010000005.1"/>
</dbReference>
<sequence>MIPINDKAYLILADGTVFEGAAAGVKGKIVGETVFTTGMTGYLETLTDPSYFGQIVTQTFPLIGNYGVIPEDFESKKSYVRGYIVRELCDGPSNFRCESSLNEFLKKQNITAICGIDTRALTKKLRESGVMNGMILSGADMLELLLPDGNLDETKLEECLEEIRKYKIVDAVKNVQSVSDCKCEAGKGKRVVLFDFGAKANIQRELEKRGCSVITVPYDTSAEKIIELNPDGIMLSNGPGDPAENVGVIKEIKKICDYGKIPVFGICLGHQMLALARGAETCRLKYGHRGGNHPVKDVKTGRIYITSQNHGYAVKTESLPSFAKETFVNLNDGTCEGVEYTDIPAFSVQFHPEACGGPHDTNFLFDRFLRII</sequence>
<dbReference type="SUPFAM" id="SSF52317">
    <property type="entry name" value="Class I glutamine amidotransferase-like"/>
    <property type="match status" value="1"/>
</dbReference>
<comment type="catalytic activity">
    <reaction evidence="10 11">
        <text>L-glutamine + H2O = L-glutamate + NH4(+)</text>
        <dbReference type="Rhea" id="RHEA:15889"/>
        <dbReference type="ChEBI" id="CHEBI:15377"/>
        <dbReference type="ChEBI" id="CHEBI:28938"/>
        <dbReference type="ChEBI" id="CHEBI:29985"/>
        <dbReference type="ChEBI" id="CHEBI:58359"/>
    </reaction>
</comment>
<evidence type="ECO:0000256" key="7">
    <source>
        <dbReference type="ARBA" id="ARBA00022962"/>
    </source>
</evidence>
<evidence type="ECO:0000313" key="13">
    <source>
        <dbReference type="EMBL" id="MBB5219989.1"/>
    </source>
</evidence>
<protein>
    <recommendedName>
        <fullName evidence="11">Carbamoyl phosphate synthase small chain</fullName>
        <ecNumber evidence="11">6.3.5.5</ecNumber>
    </recommendedName>
    <alternativeName>
        <fullName evidence="11">Carbamoyl phosphate synthetase glutamine chain</fullName>
    </alternativeName>
</protein>
<dbReference type="FunFam" id="3.50.30.20:FF:000001">
    <property type="entry name" value="Carbamoyl-phosphate synthase small chain"/>
    <property type="match status" value="1"/>
</dbReference>
<evidence type="ECO:0000256" key="9">
    <source>
        <dbReference type="ARBA" id="ARBA00048816"/>
    </source>
</evidence>
<dbReference type="InterPro" id="IPR002474">
    <property type="entry name" value="CarbamoylP_synth_ssu_N"/>
</dbReference>
<feature type="binding site" evidence="11">
    <location>
        <position position="268"/>
    </location>
    <ligand>
        <name>L-glutamine</name>
        <dbReference type="ChEBI" id="CHEBI:58359"/>
    </ligand>
</feature>
<dbReference type="SMART" id="SM01097">
    <property type="entry name" value="CPSase_sm_chain"/>
    <property type="match status" value="1"/>
</dbReference>
<dbReference type="PANTHER" id="PTHR43418">
    <property type="entry name" value="MULTIFUNCTIONAL TRYPTOPHAN BIOSYNTHESIS PROTEIN-RELATED"/>
    <property type="match status" value="1"/>
</dbReference>
<dbReference type="Proteomes" id="UP000593591">
    <property type="component" value="Chromosome"/>
</dbReference>
<dbReference type="InterPro" id="IPR029062">
    <property type="entry name" value="Class_I_gatase-like"/>
</dbReference>
<evidence type="ECO:0000256" key="2">
    <source>
        <dbReference type="ARBA" id="ARBA00005077"/>
    </source>
</evidence>
<dbReference type="InterPro" id="IPR035686">
    <property type="entry name" value="CPSase_GATase1"/>
</dbReference>
<dbReference type="PRINTS" id="PR00097">
    <property type="entry name" value="ANTSNTHASEII"/>
</dbReference>
<comment type="pathway">
    <text evidence="1 11">Pyrimidine metabolism; UMP biosynthesis via de novo pathway; (S)-dihydroorotate from bicarbonate: step 1/3.</text>
</comment>
<dbReference type="SUPFAM" id="SSF52021">
    <property type="entry name" value="Carbamoyl phosphate synthetase, small subunit N-terminal domain"/>
    <property type="match status" value="1"/>
</dbReference>
<dbReference type="CDD" id="cd01744">
    <property type="entry name" value="GATase1_CPSase"/>
    <property type="match status" value="1"/>
</dbReference>